<reference evidence="1 2" key="1">
    <citation type="submission" date="2018-11" db="EMBL/GenBank/DDBJ databases">
        <authorList>
            <consortium name="Pathogen Informatics"/>
        </authorList>
    </citation>
    <scope>NUCLEOTIDE SEQUENCE [LARGE SCALE GENOMIC DNA]</scope>
</reference>
<proteinExistence type="predicted"/>
<dbReference type="EMBL" id="UYYB01014232">
    <property type="protein sequence ID" value="VDM69967.1"/>
    <property type="molecule type" value="Genomic_DNA"/>
</dbReference>
<gene>
    <name evidence="1" type="ORF">SVUK_LOCUS4965</name>
</gene>
<dbReference type="Proteomes" id="UP000270094">
    <property type="component" value="Unassembled WGS sequence"/>
</dbReference>
<dbReference type="OrthoDB" id="5825937at2759"/>
<keyword evidence="2" id="KW-1185">Reference proteome</keyword>
<organism evidence="1 2">
    <name type="scientific">Strongylus vulgaris</name>
    <name type="common">Blood worm</name>
    <dbReference type="NCBI Taxonomy" id="40348"/>
    <lineage>
        <taxon>Eukaryota</taxon>
        <taxon>Metazoa</taxon>
        <taxon>Ecdysozoa</taxon>
        <taxon>Nematoda</taxon>
        <taxon>Chromadorea</taxon>
        <taxon>Rhabditida</taxon>
        <taxon>Rhabditina</taxon>
        <taxon>Rhabditomorpha</taxon>
        <taxon>Strongyloidea</taxon>
        <taxon>Strongylidae</taxon>
        <taxon>Strongylus</taxon>
    </lineage>
</organism>
<sequence>MRLGLTLSLVSSFQIFQQSVINELHDVDKKSIVFSIASAAFPLGSFFDLTALGMAFPSHSLSGIVNFEKRDKSQFKLRKALYDYDYVKIP</sequence>
<name>A0A3P7J0K8_STRVU</name>
<accession>A0A3P7J0K8</accession>
<evidence type="ECO:0000313" key="2">
    <source>
        <dbReference type="Proteomes" id="UP000270094"/>
    </source>
</evidence>
<dbReference type="AlphaFoldDB" id="A0A3P7J0K8"/>
<protein>
    <submittedName>
        <fullName evidence="1">Uncharacterized protein</fullName>
    </submittedName>
</protein>
<evidence type="ECO:0000313" key="1">
    <source>
        <dbReference type="EMBL" id="VDM69967.1"/>
    </source>
</evidence>